<keyword evidence="4" id="KW-1185">Reference proteome</keyword>
<dbReference type="Proteomes" id="UP001431209">
    <property type="component" value="Unassembled WGS sequence"/>
</dbReference>
<accession>A0AAW2YUT4</accession>
<dbReference type="InterPro" id="IPR029787">
    <property type="entry name" value="Nucleotide_cyclase"/>
</dbReference>
<dbReference type="Gene3D" id="6.10.340.10">
    <property type="match status" value="1"/>
</dbReference>
<feature type="transmembrane region" description="Helical" evidence="1">
    <location>
        <begin position="61"/>
        <end position="90"/>
    </location>
</feature>
<feature type="transmembrane region" description="Helical" evidence="1">
    <location>
        <begin position="404"/>
        <end position="429"/>
    </location>
</feature>
<evidence type="ECO:0000313" key="3">
    <source>
        <dbReference type="EMBL" id="KAL0480849.1"/>
    </source>
</evidence>
<comment type="caution">
    <text evidence="3">The sequence shown here is derived from an EMBL/GenBank/DDBJ whole genome shotgun (WGS) entry which is preliminary data.</text>
</comment>
<dbReference type="GO" id="GO:0035556">
    <property type="term" value="P:intracellular signal transduction"/>
    <property type="evidence" value="ECO:0007669"/>
    <property type="project" value="InterPro"/>
</dbReference>
<dbReference type="EMBL" id="JAOPGA020000699">
    <property type="protein sequence ID" value="KAL0480849.1"/>
    <property type="molecule type" value="Genomic_DNA"/>
</dbReference>
<dbReference type="InterPro" id="IPR001054">
    <property type="entry name" value="A/G_cyclase"/>
</dbReference>
<keyword evidence="1" id="KW-0472">Membrane</keyword>
<dbReference type="AlphaFoldDB" id="A0AAW2YUT4"/>
<gene>
    <name evidence="3" type="ORF">AKO1_002100</name>
</gene>
<dbReference type="SMART" id="SM00044">
    <property type="entry name" value="CYCc"/>
    <property type="match status" value="1"/>
</dbReference>
<sequence length="764" mass="85486">MLTNLADLRRESFLSDTADALCSPADITPITDEHGRLRYSIPSPTNNPGFNNKTQFRFLRYLWSIQGLMIVLFSSCIFLTGVLLWVIGFLTLRSVISQMSSVANGYLGANVETFTTSLMQMGPSNLKEAIDYINWSETFQNNNIVSNMSNEPLEARRYFYGIAHSQPSYGSTFWGNDEGVFQSVMVNDAYTICPRAAECYNYYFDNVTMMNTSLISRTTYNSTARPWYMRSKETNKMGWTDVYLTLFGGQTVNALAVTLSAPLLDKSNPSKPIIGSIGITYDLTRMSTFLSKNTETTPTEIFIIDENGLIVATSIGEVQSEDGTKRILATSHSTAVVRDAAQAILGRFGGYNNVVASEIHYLDSNRQDRNINIVIFDDGLGVHWIIATVVFHQQLLNYVNIMTLVSGLCSIFTVILTVFISILFGLCITRPIQKVSDDMRLIAKGSFDSKHTSRMLEQLFTLKEFRDMADSMSQMRMGLRNFEKYVPGDVVREMLSRNAGVQLGVQPRRLTIMFLDIANFTGISEVLNSLQLVKLMSLFFTEMSQAVMASGGTVDKFIGDCVMAFWNAPMEVEGHEVRGIEAGLEMMKRIKYMNQEASHVVLKTLGIRIGVHTSDCLIGNVGSPARINYTCLGDGVNLASRLEGVNKRFGTVFCIGDVTYEAVKTMFTCRWLDYVSVKGKEDALNIYEVLCTKDESSEELLKWCEIHDELCVKLHELDFVGVVSLCKNIINYGGPLGFNNKPAELLMERLSVENPTKNLILVEK</sequence>
<name>A0AAW2YUT4_9EUKA</name>
<evidence type="ECO:0000313" key="4">
    <source>
        <dbReference type="Proteomes" id="UP001431209"/>
    </source>
</evidence>
<evidence type="ECO:0000259" key="2">
    <source>
        <dbReference type="PROSITE" id="PS50125"/>
    </source>
</evidence>
<keyword evidence="1" id="KW-0812">Transmembrane</keyword>
<dbReference type="SUPFAM" id="SSF55073">
    <property type="entry name" value="Nucleotide cyclase"/>
    <property type="match status" value="1"/>
</dbReference>
<dbReference type="PANTHER" id="PTHR43081">
    <property type="entry name" value="ADENYLATE CYCLASE, TERMINAL-DIFFERENTIATION SPECIFIC-RELATED"/>
    <property type="match status" value="1"/>
</dbReference>
<dbReference type="GO" id="GO:0006171">
    <property type="term" value="P:cAMP biosynthetic process"/>
    <property type="evidence" value="ECO:0007669"/>
    <property type="project" value="TreeGrafter"/>
</dbReference>
<reference evidence="3 4" key="1">
    <citation type="submission" date="2024-03" db="EMBL/GenBank/DDBJ databases">
        <title>The Acrasis kona genome and developmental transcriptomes reveal deep origins of eukaryotic multicellular pathways.</title>
        <authorList>
            <person name="Sheikh S."/>
            <person name="Fu C.-J."/>
            <person name="Brown M.W."/>
            <person name="Baldauf S.L."/>
        </authorList>
    </citation>
    <scope>NUCLEOTIDE SEQUENCE [LARGE SCALE GENOMIC DNA]</scope>
    <source>
        <strain evidence="3 4">ATCC MYA-3509</strain>
    </source>
</reference>
<dbReference type="PROSITE" id="PS50125">
    <property type="entry name" value="GUANYLATE_CYCLASE_2"/>
    <property type="match status" value="1"/>
</dbReference>
<protein>
    <submittedName>
        <fullName evidence="3">Adenylate cyclase</fullName>
    </submittedName>
</protein>
<dbReference type="Gene3D" id="3.30.450.20">
    <property type="entry name" value="PAS domain"/>
    <property type="match status" value="1"/>
</dbReference>
<evidence type="ECO:0000256" key="1">
    <source>
        <dbReference type="SAM" id="Phobius"/>
    </source>
</evidence>
<dbReference type="Pfam" id="PF22673">
    <property type="entry name" value="MCP-like_PDC_1"/>
    <property type="match status" value="1"/>
</dbReference>
<organism evidence="3 4">
    <name type="scientific">Acrasis kona</name>
    <dbReference type="NCBI Taxonomy" id="1008807"/>
    <lineage>
        <taxon>Eukaryota</taxon>
        <taxon>Discoba</taxon>
        <taxon>Heterolobosea</taxon>
        <taxon>Tetramitia</taxon>
        <taxon>Eutetramitia</taxon>
        <taxon>Acrasidae</taxon>
        <taxon>Acrasis</taxon>
    </lineage>
</organism>
<dbReference type="InterPro" id="IPR050697">
    <property type="entry name" value="Adenylyl/Guanylyl_Cyclase_3/4"/>
</dbReference>
<proteinExistence type="predicted"/>
<dbReference type="CDD" id="cd07302">
    <property type="entry name" value="CHD"/>
    <property type="match status" value="1"/>
</dbReference>
<dbReference type="Pfam" id="PF00211">
    <property type="entry name" value="Guanylate_cyc"/>
    <property type="match status" value="1"/>
</dbReference>
<dbReference type="PANTHER" id="PTHR43081:SF1">
    <property type="entry name" value="ADENYLATE CYCLASE, TERMINAL-DIFFERENTIATION SPECIFIC"/>
    <property type="match status" value="1"/>
</dbReference>
<dbReference type="Gene3D" id="3.30.70.1230">
    <property type="entry name" value="Nucleotide cyclase"/>
    <property type="match status" value="1"/>
</dbReference>
<keyword evidence="1" id="KW-1133">Transmembrane helix</keyword>
<feature type="domain" description="Guanylate cyclase" evidence="2">
    <location>
        <begin position="511"/>
        <end position="643"/>
    </location>
</feature>